<dbReference type="InterPro" id="IPR029000">
    <property type="entry name" value="Cyclophilin-like_dom_sf"/>
</dbReference>
<comment type="caution">
    <text evidence="3">The sequence shown here is derived from an EMBL/GenBank/DDBJ whole genome shotgun (WGS) entry which is preliminary data.</text>
</comment>
<accession>A0AB34JCH8</accession>
<dbReference type="SUPFAM" id="SSF50891">
    <property type="entry name" value="Cyclophilin-like"/>
    <property type="match status" value="1"/>
</dbReference>
<keyword evidence="1" id="KW-0697">Rotamase</keyword>
<dbReference type="GO" id="GO:0016018">
    <property type="term" value="F:cyclosporin A binding"/>
    <property type="evidence" value="ECO:0007669"/>
    <property type="project" value="TreeGrafter"/>
</dbReference>
<keyword evidence="4" id="KW-1185">Reference proteome</keyword>
<evidence type="ECO:0000256" key="1">
    <source>
        <dbReference type="RuleBase" id="RU363019"/>
    </source>
</evidence>
<feature type="chain" id="PRO_5044045526" description="Peptidyl-prolyl cis-trans isomerase" evidence="1">
    <location>
        <begin position="23"/>
        <end position="245"/>
    </location>
</feature>
<dbReference type="Gene3D" id="2.40.100.10">
    <property type="entry name" value="Cyclophilin-like"/>
    <property type="match status" value="1"/>
</dbReference>
<organism evidence="3 4">
    <name type="scientific">Prymnesium parvum</name>
    <name type="common">Toxic golden alga</name>
    <dbReference type="NCBI Taxonomy" id="97485"/>
    <lineage>
        <taxon>Eukaryota</taxon>
        <taxon>Haptista</taxon>
        <taxon>Haptophyta</taxon>
        <taxon>Prymnesiophyceae</taxon>
        <taxon>Prymnesiales</taxon>
        <taxon>Prymnesiaceae</taxon>
        <taxon>Prymnesium</taxon>
    </lineage>
</organism>
<dbReference type="EMBL" id="JBGBPQ010000009">
    <property type="protein sequence ID" value="KAL1519351.1"/>
    <property type="molecule type" value="Genomic_DNA"/>
</dbReference>
<evidence type="ECO:0000259" key="2">
    <source>
        <dbReference type="PROSITE" id="PS50072"/>
    </source>
</evidence>
<name>A0AB34JCH8_PRYPA</name>
<dbReference type="PROSITE" id="PS50072">
    <property type="entry name" value="CSA_PPIASE_2"/>
    <property type="match status" value="1"/>
</dbReference>
<comment type="function">
    <text evidence="1">PPIases accelerate the folding of proteins. It catalyzes the cis-trans isomerization of proline imidic peptide bonds in oligopeptides.</text>
</comment>
<dbReference type="EC" id="5.2.1.8" evidence="1"/>
<evidence type="ECO:0000313" key="3">
    <source>
        <dbReference type="EMBL" id="KAL1519351.1"/>
    </source>
</evidence>
<dbReference type="AlphaFoldDB" id="A0AB34JCH8"/>
<dbReference type="PANTHER" id="PTHR11071:SF561">
    <property type="entry name" value="PEPTIDYL-PROLYL CIS-TRANS ISOMERASE D-RELATED"/>
    <property type="match status" value="1"/>
</dbReference>
<reference evidence="3 4" key="1">
    <citation type="journal article" date="2024" name="Science">
        <title>Giant polyketide synthase enzymes in the biosynthesis of giant marine polyether toxins.</title>
        <authorList>
            <person name="Fallon T.R."/>
            <person name="Shende V.V."/>
            <person name="Wierzbicki I.H."/>
            <person name="Pendleton A.L."/>
            <person name="Watervoot N.F."/>
            <person name="Auber R.P."/>
            <person name="Gonzalez D.J."/>
            <person name="Wisecaver J.H."/>
            <person name="Moore B.S."/>
        </authorList>
    </citation>
    <scope>NUCLEOTIDE SEQUENCE [LARGE SCALE GENOMIC DNA]</scope>
    <source>
        <strain evidence="3 4">12B1</strain>
    </source>
</reference>
<dbReference type="Proteomes" id="UP001515480">
    <property type="component" value="Unassembled WGS sequence"/>
</dbReference>
<comment type="catalytic activity">
    <reaction evidence="1">
        <text>[protein]-peptidylproline (omega=180) = [protein]-peptidylproline (omega=0)</text>
        <dbReference type="Rhea" id="RHEA:16237"/>
        <dbReference type="Rhea" id="RHEA-COMP:10747"/>
        <dbReference type="Rhea" id="RHEA-COMP:10748"/>
        <dbReference type="ChEBI" id="CHEBI:83833"/>
        <dbReference type="ChEBI" id="CHEBI:83834"/>
        <dbReference type="EC" id="5.2.1.8"/>
    </reaction>
</comment>
<gene>
    <name evidence="3" type="ORF">AB1Y20_022877</name>
</gene>
<feature type="domain" description="PPIase cyclophilin-type" evidence="2">
    <location>
        <begin position="84"/>
        <end position="242"/>
    </location>
</feature>
<dbReference type="GO" id="GO:0003755">
    <property type="term" value="F:peptidyl-prolyl cis-trans isomerase activity"/>
    <property type="evidence" value="ECO:0007669"/>
    <property type="project" value="UniProtKB-UniRule"/>
</dbReference>
<protein>
    <recommendedName>
        <fullName evidence="1">Peptidyl-prolyl cis-trans isomerase</fullName>
        <shortName evidence="1">PPIase</shortName>
        <ecNumber evidence="1">5.2.1.8</ecNumber>
    </recommendedName>
</protein>
<keyword evidence="1" id="KW-0413">Isomerase</keyword>
<keyword evidence="1" id="KW-0732">Signal</keyword>
<dbReference type="GO" id="GO:0006457">
    <property type="term" value="P:protein folding"/>
    <property type="evidence" value="ECO:0007669"/>
    <property type="project" value="TreeGrafter"/>
</dbReference>
<comment type="similarity">
    <text evidence="1">Belongs to the cyclophilin-type PPIase family.</text>
</comment>
<dbReference type="GO" id="GO:0005737">
    <property type="term" value="C:cytoplasm"/>
    <property type="evidence" value="ECO:0007669"/>
    <property type="project" value="TreeGrafter"/>
</dbReference>
<dbReference type="Pfam" id="PF00160">
    <property type="entry name" value="Pro_isomerase"/>
    <property type="match status" value="1"/>
</dbReference>
<proteinExistence type="inferred from homology"/>
<dbReference type="PRINTS" id="PR00153">
    <property type="entry name" value="CSAPPISMRASE"/>
</dbReference>
<evidence type="ECO:0000313" key="4">
    <source>
        <dbReference type="Proteomes" id="UP001515480"/>
    </source>
</evidence>
<dbReference type="InterPro" id="IPR002130">
    <property type="entry name" value="Cyclophilin-type_PPIase_dom"/>
</dbReference>
<dbReference type="PANTHER" id="PTHR11071">
    <property type="entry name" value="PEPTIDYL-PROLYL CIS-TRANS ISOMERASE"/>
    <property type="match status" value="1"/>
</dbReference>
<feature type="signal peptide" evidence="1">
    <location>
        <begin position="1"/>
        <end position="22"/>
    </location>
</feature>
<sequence length="245" mass="25832">MPLMAPLLHAGCMAALLLPRAAEPLTRRTAVIGTTLAVLQSTQTSPAHALADKVGPDGRLVLTDTTAASIDVTATPPRCTSRCFLDVSIGGTPAGRIVVDLFGDVAPRAAENFRALCTGEKGYGYAGSTFYRVVSNFTLQGGEIEGQGSIYGPTFPHDNYFIKHNVAGLVSMVNSGKGGNSGTSDSRFLIQLPDDAGFLDGRYEAFGIVTAGMDVVRKIEGVSVVQPKNYPVQKVRIDNSGELKQ</sequence>